<name>A0A537JPI0_9BACT</name>
<dbReference type="GO" id="GO:0004553">
    <property type="term" value="F:hydrolase activity, hydrolyzing O-glycosyl compounds"/>
    <property type="evidence" value="ECO:0007669"/>
    <property type="project" value="InterPro"/>
</dbReference>
<keyword evidence="1" id="KW-0732">Signal</keyword>
<evidence type="ECO:0000256" key="2">
    <source>
        <dbReference type="SAM" id="MobiDB-lite"/>
    </source>
</evidence>
<protein>
    <submittedName>
        <fullName evidence="3">Tetratricopeptide repeat protein</fullName>
    </submittedName>
</protein>
<dbReference type="Pfam" id="PF13174">
    <property type="entry name" value="TPR_6"/>
    <property type="match status" value="1"/>
</dbReference>
<dbReference type="AlphaFoldDB" id="A0A537JPI0"/>
<gene>
    <name evidence="3" type="ORF">E6H03_00380</name>
</gene>
<dbReference type="InterPro" id="IPR008939">
    <property type="entry name" value="Lytic_TGlycosylase_superhlx_U"/>
</dbReference>
<dbReference type="InterPro" id="IPR019734">
    <property type="entry name" value="TPR_rpt"/>
</dbReference>
<comment type="caution">
    <text evidence="3">The sequence shown here is derived from an EMBL/GenBank/DDBJ whole genome shotgun (WGS) entry which is preliminary data.</text>
</comment>
<reference evidence="3 4" key="1">
    <citation type="journal article" date="2019" name="Nat. Microbiol.">
        <title>Mediterranean grassland soil C-N compound turnover is dependent on rainfall and depth, and is mediated by genomically divergent microorganisms.</title>
        <authorList>
            <person name="Diamond S."/>
            <person name="Andeer P.F."/>
            <person name="Li Z."/>
            <person name="Crits-Christoph A."/>
            <person name="Burstein D."/>
            <person name="Anantharaman K."/>
            <person name="Lane K.R."/>
            <person name="Thomas B.C."/>
            <person name="Pan C."/>
            <person name="Northen T.R."/>
            <person name="Banfield J.F."/>
        </authorList>
    </citation>
    <scope>NUCLEOTIDE SEQUENCE [LARGE SCALE GENOMIC DNA]</scope>
    <source>
        <strain evidence="3">NP_6</strain>
    </source>
</reference>
<dbReference type="SUPFAM" id="SSF48435">
    <property type="entry name" value="Bacterial muramidases"/>
    <property type="match status" value="1"/>
</dbReference>
<evidence type="ECO:0000313" key="3">
    <source>
        <dbReference type="EMBL" id="TMI85437.1"/>
    </source>
</evidence>
<proteinExistence type="predicted"/>
<feature type="compositionally biased region" description="Gly residues" evidence="2">
    <location>
        <begin position="180"/>
        <end position="190"/>
    </location>
</feature>
<evidence type="ECO:0000256" key="1">
    <source>
        <dbReference type="ARBA" id="ARBA00022729"/>
    </source>
</evidence>
<dbReference type="Proteomes" id="UP000318093">
    <property type="component" value="Unassembled WGS sequence"/>
</dbReference>
<dbReference type="Gene3D" id="1.25.40.10">
    <property type="entry name" value="Tetratricopeptide repeat domain"/>
    <property type="match status" value="1"/>
</dbReference>
<dbReference type="GO" id="GO:0042597">
    <property type="term" value="C:periplasmic space"/>
    <property type="evidence" value="ECO:0007669"/>
    <property type="project" value="InterPro"/>
</dbReference>
<organism evidence="3 4">
    <name type="scientific">Candidatus Segetimicrobium genomatis</name>
    <dbReference type="NCBI Taxonomy" id="2569760"/>
    <lineage>
        <taxon>Bacteria</taxon>
        <taxon>Bacillati</taxon>
        <taxon>Candidatus Sysuimicrobiota</taxon>
        <taxon>Candidatus Sysuimicrobiia</taxon>
        <taxon>Candidatus Sysuimicrobiales</taxon>
        <taxon>Candidatus Segetimicrobiaceae</taxon>
        <taxon>Candidatus Segetimicrobium</taxon>
    </lineage>
</organism>
<dbReference type="InterPro" id="IPR011990">
    <property type="entry name" value="TPR-like_helical_dom_sf"/>
</dbReference>
<sequence length="221" mass="23906">MGLFQEAGERFPLTRWGQRALFAVGWVQFRSQEWGPARATWLRMVREPGGEAAPAALYWAARAAEAQGRSDLAADEYRRVSSQYPDSYYGQRGAARINISLRAAVIPLGDPPAGEVPAYDGYVELEALAQIDDATTELKAAAESAPPKYRQALGALLSQRYAQQGDVRQGIAMAEQVRDGLGGAGRGLGGDCRSSSGRRCIRRRSGRPSAAPPRAPESIRT</sequence>
<accession>A0A537JPI0</accession>
<evidence type="ECO:0000313" key="4">
    <source>
        <dbReference type="Proteomes" id="UP000318093"/>
    </source>
</evidence>
<feature type="region of interest" description="Disordered" evidence="2">
    <location>
        <begin position="180"/>
        <end position="221"/>
    </location>
</feature>
<dbReference type="EMBL" id="VBAN01000010">
    <property type="protein sequence ID" value="TMI85437.1"/>
    <property type="molecule type" value="Genomic_DNA"/>
</dbReference>